<sequence length="368" mass="40505">MALEAPMAQNQNEPNAVAGTDPWSDKTWGKNGMVAFDSTDQAPSLDGKEEDVFAFQADPHADLESQFLETTSQASGTGFLFSSDNNLFRQTGTETAVETGTSSSGIGRVQVAIHEQVSALYDGVTEEPACHVEGSIYVQPSRDLQATPFLLVIRDLENHVAHWKDWPSTCQNVSEQVPRQHRTDRVLQITTRVPKAKTPTSTRLAAEEALIGQYICTDRVRPVPLLIKSRVVTNSRYCRVGFKVRANPSNALPLTRVVLLLAVPPHMEGRTAKMSRKGGVWDELKRTISWVIPQLEPGQALEIQAQFEGPDDEPILATPPRFPILARGDYGQAFSSLSVKKTDARVSGTQAIQTLQINKSGRILHRKV</sequence>
<evidence type="ECO:0008006" key="3">
    <source>
        <dbReference type="Google" id="ProtNLM"/>
    </source>
</evidence>
<protein>
    <recommendedName>
        <fullName evidence="3">MHD domain-containing protein</fullName>
    </recommendedName>
</protein>
<accession>A0A7S2YCF4</accession>
<dbReference type="EMBL" id="HBHT01019145">
    <property type="protein sequence ID" value="CAD9967544.1"/>
    <property type="molecule type" value="Transcribed_RNA"/>
</dbReference>
<evidence type="ECO:0000313" key="2">
    <source>
        <dbReference type="EMBL" id="CAD9967544.1"/>
    </source>
</evidence>
<organism evidence="2">
    <name type="scientific">Entomoneis paludosa</name>
    <dbReference type="NCBI Taxonomy" id="265537"/>
    <lineage>
        <taxon>Eukaryota</taxon>
        <taxon>Sar</taxon>
        <taxon>Stramenopiles</taxon>
        <taxon>Ochrophyta</taxon>
        <taxon>Bacillariophyta</taxon>
        <taxon>Bacillariophyceae</taxon>
        <taxon>Bacillariophycidae</taxon>
        <taxon>Entomoneidaceae</taxon>
        <taxon>Entomoneis</taxon>
    </lineage>
</organism>
<proteinExistence type="predicted"/>
<reference evidence="2" key="1">
    <citation type="submission" date="2021-01" db="EMBL/GenBank/DDBJ databases">
        <authorList>
            <person name="Corre E."/>
            <person name="Pelletier E."/>
            <person name="Niang G."/>
            <person name="Scheremetjew M."/>
            <person name="Finn R."/>
            <person name="Kale V."/>
            <person name="Holt S."/>
            <person name="Cochrane G."/>
            <person name="Meng A."/>
            <person name="Brown T."/>
            <person name="Cohen L."/>
        </authorList>
    </citation>
    <scope>NUCLEOTIDE SEQUENCE</scope>
    <source>
        <strain evidence="2">CCMP125</strain>
    </source>
</reference>
<name>A0A7S2YCF4_9STRA</name>
<dbReference type="AlphaFoldDB" id="A0A7S2YCF4"/>
<feature type="region of interest" description="Disordered" evidence="1">
    <location>
        <begin position="1"/>
        <end position="45"/>
    </location>
</feature>
<evidence type="ECO:0000256" key="1">
    <source>
        <dbReference type="SAM" id="MobiDB-lite"/>
    </source>
</evidence>
<gene>
    <name evidence="2" type="ORF">APAL1065_LOCUS12842</name>
</gene>